<dbReference type="AlphaFoldDB" id="A0A0M9EXK2"/>
<evidence type="ECO:0000313" key="2">
    <source>
        <dbReference type="Proteomes" id="UP000037904"/>
    </source>
</evidence>
<keyword evidence="2" id="KW-1185">Reference proteome</keyword>
<accession>A0A0M9EXK2</accession>
<sequence length="136" mass="15718">MSLESDVKSYAYTRYACNSYIPWILLTSHAQAGGDRILSVQIQDVEMKQSVSRIRRKDWMTLLRVWFQQSSISCGGCDILGAGRVLELVCQAWYGFTRHIVSLACEFGLRKSFNFHLFRRVGNHSAFGLLKRYRED</sequence>
<protein>
    <submittedName>
        <fullName evidence="1">Uncharacterized protein</fullName>
    </submittedName>
</protein>
<organism evidence="1 2">
    <name type="scientific">Fusarium langsethiae</name>
    <dbReference type="NCBI Taxonomy" id="179993"/>
    <lineage>
        <taxon>Eukaryota</taxon>
        <taxon>Fungi</taxon>
        <taxon>Dikarya</taxon>
        <taxon>Ascomycota</taxon>
        <taxon>Pezizomycotina</taxon>
        <taxon>Sordariomycetes</taxon>
        <taxon>Hypocreomycetidae</taxon>
        <taxon>Hypocreales</taxon>
        <taxon>Nectriaceae</taxon>
        <taxon>Fusarium</taxon>
    </lineage>
</organism>
<proteinExistence type="predicted"/>
<reference evidence="1 2" key="1">
    <citation type="submission" date="2015-04" db="EMBL/GenBank/DDBJ databases">
        <title>The draft genome sequence of Fusarium langsethiae, a T-2/HT-2 mycotoxin producer.</title>
        <authorList>
            <person name="Lysoe E."/>
            <person name="Divon H.H."/>
            <person name="Terzi V."/>
            <person name="Orru L."/>
            <person name="Lamontanara A."/>
            <person name="Kolseth A.-K."/>
            <person name="Frandsen R.J."/>
            <person name="Nielsen K."/>
            <person name="Thrane U."/>
        </authorList>
    </citation>
    <scope>NUCLEOTIDE SEQUENCE [LARGE SCALE GENOMIC DNA]</scope>
    <source>
        <strain evidence="1 2">Fl201059</strain>
    </source>
</reference>
<dbReference type="EMBL" id="JXCE01000089">
    <property type="protein sequence ID" value="KPA41680.1"/>
    <property type="molecule type" value="Genomic_DNA"/>
</dbReference>
<comment type="caution">
    <text evidence="1">The sequence shown here is derived from an EMBL/GenBank/DDBJ whole genome shotgun (WGS) entry which is preliminary data.</text>
</comment>
<name>A0A0M9EXK2_FUSLA</name>
<gene>
    <name evidence="1" type="ORF">FLAG1_05435</name>
</gene>
<dbReference type="Proteomes" id="UP000037904">
    <property type="component" value="Unassembled WGS sequence"/>
</dbReference>
<evidence type="ECO:0000313" key="1">
    <source>
        <dbReference type="EMBL" id="KPA41680.1"/>
    </source>
</evidence>